<dbReference type="AlphaFoldDB" id="A0A0M3IJK9"/>
<organism evidence="2 3">
    <name type="scientific">Ascaris lumbricoides</name>
    <name type="common">Giant roundworm</name>
    <dbReference type="NCBI Taxonomy" id="6252"/>
    <lineage>
        <taxon>Eukaryota</taxon>
        <taxon>Metazoa</taxon>
        <taxon>Ecdysozoa</taxon>
        <taxon>Nematoda</taxon>
        <taxon>Chromadorea</taxon>
        <taxon>Rhabditida</taxon>
        <taxon>Spirurina</taxon>
        <taxon>Ascaridomorpha</taxon>
        <taxon>Ascaridoidea</taxon>
        <taxon>Ascarididae</taxon>
        <taxon>Ascaris</taxon>
    </lineage>
</organism>
<protein>
    <submittedName>
        <fullName evidence="3">XK-related protein</fullName>
    </submittedName>
</protein>
<keyword evidence="1" id="KW-0472">Membrane</keyword>
<evidence type="ECO:0000313" key="2">
    <source>
        <dbReference type="Proteomes" id="UP000036681"/>
    </source>
</evidence>
<evidence type="ECO:0000256" key="1">
    <source>
        <dbReference type="SAM" id="Phobius"/>
    </source>
</evidence>
<dbReference type="Proteomes" id="UP000036681">
    <property type="component" value="Unplaced"/>
</dbReference>
<evidence type="ECO:0000313" key="3">
    <source>
        <dbReference type="WBParaSite" id="ALUE_0001884401-mRNA-1"/>
    </source>
</evidence>
<keyword evidence="1" id="KW-1133">Transmembrane helix</keyword>
<sequence length="70" mass="8403">MIICDGLNHMYIYMLQPVIICMMSIWCLTTVFYCKAFQAGRWWKPFKEAEDLFLVSVLLPYWHCTLLLCF</sequence>
<reference evidence="3" key="1">
    <citation type="submission" date="2017-02" db="UniProtKB">
        <authorList>
            <consortium name="WormBaseParasite"/>
        </authorList>
    </citation>
    <scope>IDENTIFICATION</scope>
</reference>
<name>A0A0M3IJK9_ASCLU</name>
<accession>A0A0M3IJK9</accession>
<feature type="transmembrane region" description="Helical" evidence="1">
    <location>
        <begin position="12"/>
        <end position="32"/>
    </location>
</feature>
<keyword evidence="2" id="KW-1185">Reference proteome</keyword>
<keyword evidence="1" id="KW-0812">Transmembrane</keyword>
<dbReference type="WBParaSite" id="ALUE_0001884401-mRNA-1">
    <property type="protein sequence ID" value="ALUE_0001884401-mRNA-1"/>
    <property type="gene ID" value="ALUE_0001884401"/>
</dbReference>
<proteinExistence type="predicted"/>